<evidence type="ECO:0000256" key="8">
    <source>
        <dbReference type="PROSITE-ProRule" id="PRU00042"/>
    </source>
</evidence>
<evidence type="ECO:0000256" key="4">
    <source>
        <dbReference type="ARBA" id="ARBA00022833"/>
    </source>
</evidence>
<gene>
    <name evidence="10" type="ORF">VTL71DRAFT_3400</name>
</gene>
<dbReference type="PROSITE" id="PS00028">
    <property type="entry name" value="ZINC_FINGER_C2H2_1"/>
    <property type="match status" value="2"/>
</dbReference>
<comment type="subcellular location">
    <subcellularLocation>
        <location evidence="1">Nucleus</location>
    </subcellularLocation>
</comment>
<evidence type="ECO:0000259" key="9">
    <source>
        <dbReference type="PROSITE" id="PS50157"/>
    </source>
</evidence>
<evidence type="ECO:0000256" key="1">
    <source>
        <dbReference type="ARBA" id="ARBA00004123"/>
    </source>
</evidence>
<evidence type="ECO:0000256" key="7">
    <source>
        <dbReference type="ARBA" id="ARBA00023242"/>
    </source>
</evidence>
<reference evidence="10 11" key="1">
    <citation type="journal article" date="2024" name="Commun. Biol.">
        <title>Comparative genomic analysis of thermophilic fungi reveals convergent evolutionary adaptations and gene losses.</title>
        <authorList>
            <person name="Steindorff A.S."/>
            <person name="Aguilar-Pontes M.V."/>
            <person name="Robinson A.J."/>
            <person name="Andreopoulos B."/>
            <person name="LaButti K."/>
            <person name="Kuo A."/>
            <person name="Mondo S."/>
            <person name="Riley R."/>
            <person name="Otillar R."/>
            <person name="Haridas S."/>
            <person name="Lipzen A."/>
            <person name="Grimwood J."/>
            <person name="Schmutz J."/>
            <person name="Clum A."/>
            <person name="Reid I.D."/>
            <person name="Moisan M.C."/>
            <person name="Butler G."/>
            <person name="Nguyen T.T.M."/>
            <person name="Dewar K."/>
            <person name="Conant G."/>
            <person name="Drula E."/>
            <person name="Henrissat B."/>
            <person name="Hansel C."/>
            <person name="Singer S."/>
            <person name="Hutchinson M.I."/>
            <person name="de Vries R.P."/>
            <person name="Natvig D.O."/>
            <person name="Powell A.J."/>
            <person name="Tsang A."/>
            <person name="Grigoriev I.V."/>
        </authorList>
    </citation>
    <scope>NUCLEOTIDE SEQUENCE [LARGE SCALE GENOMIC DNA]</scope>
    <source>
        <strain evidence="10 11">CBS 494.80</strain>
    </source>
</reference>
<feature type="domain" description="C2H2-type" evidence="9">
    <location>
        <begin position="147"/>
        <end position="178"/>
    </location>
</feature>
<dbReference type="InterPro" id="IPR013087">
    <property type="entry name" value="Znf_C2H2_type"/>
</dbReference>
<dbReference type="SMART" id="SM00355">
    <property type="entry name" value="ZnF_C2H2"/>
    <property type="match status" value="3"/>
</dbReference>
<keyword evidence="2" id="KW-0479">Metal-binding</keyword>
<dbReference type="InterPro" id="IPR051061">
    <property type="entry name" value="Zinc_finger_trans_reg"/>
</dbReference>
<evidence type="ECO:0000256" key="2">
    <source>
        <dbReference type="ARBA" id="ARBA00022723"/>
    </source>
</evidence>
<dbReference type="SUPFAM" id="SSF57667">
    <property type="entry name" value="beta-beta-alpha zinc fingers"/>
    <property type="match status" value="1"/>
</dbReference>
<feature type="domain" description="C2H2-type" evidence="9">
    <location>
        <begin position="175"/>
        <end position="203"/>
    </location>
</feature>
<proteinExistence type="predicted"/>
<dbReference type="PANTHER" id="PTHR46179:SF13">
    <property type="entry name" value="C2H2-TYPE DOMAIN-CONTAINING PROTEIN"/>
    <property type="match status" value="1"/>
</dbReference>
<evidence type="ECO:0000256" key="6">
    <source>
        <dbReference type="ARBA" id="ARBA00023163"/>
    </source>
</evidence>
<name>A0ABR4C719_9HELO</name>
<dbReference type="EMBL" id="JAZHXI010000012">
    <property type="protein sequence ID" value="KAL2065730.1"/>
    <property type="molecule type" value="Genomic_DNA"/>
</dbReference>
<dbReference type="InterPro" id="IPR036236">
    <property type="entry name" value="Znf_C2H2_sf"/>
</dbReference>
<keyword evidence="6" id="KW-0804">Transcription</keyword>
<accession>A0ABR4C719</accession>
<keyword evidence="7" id="KW-0539">Nucleus</keyword>
<dbReference type="PANTHER" id="PTHR46179">
    <property type="entry name" value="ZINC FINGER PROTEIN"/>
    <property type="match status" value="1"/>
</dbReference>
<evidence type="ECO:0000313" key="10">
    <source>
        <dbReference type="EMBL" id="KAL2065730.1"/>
    </source>
</evidence>
<comment type="caution">
    <text evidence="10">The sequence shown here is derived from an EMBL/GenBank/DDBJ whole genome shotgun (WGS) entry which is preliminary data.</text>
</comment>
<organism evidence="10 11">
    <name type="scientific">Oculimacula yallundae</name>
    <dbReference type="NCBI Taxonomy" id="86028"/>
    <lineage>
        <taxon>Eukaryota</taxon>
        <taxon>Fungi</taxon>
        <taxon>Dikarya</taxon>
        <taxon>Ascomycota</taxon>
        <taxon>Pezizomycotina</taxon>
        <taxon>Leotiomycetes</taxon>
        <taxon>Helotiales</taxon>
        <taxon>Ploettnerulaceae</taxon>
        <taxon>Oculimacula</taxon>
    </lineage>
</organism>
<evidence type="ECO:0000256" key="5">
    <source>
        <dbReference type="ARBA" id="ARBA00023015"/>
    </source>
</evidence>
<protein>
    <recommendedName>
        <fullName evidence="9">C2H2-type domain-containing protein</fullName>
    </recommendedName>
</protein>
<dbReference type="PROSITE" id="PS50157">
    <property type="entry name" value="ZINC_FINGER_C2H2_2"/>
    <property type="match status" value="2"/>
</dbReference>
<dbReference type="Pfam" id="PF00096">
    <property type="entry name" value="zf-C2H2"/>
    <property type="match status" value="1"/>
</dbReference>
<keyword evidence="4" id="KW-0862">Zinc</keyword>
<keyword evidence="11" id="KW-1185">Reference proteome</keyword>
<dbReference type="Proteomes" id="UP001595075">
    <property type="component" value="Unassembled WGS sequence"/>
</dbReference>
<sequence>MHFGGPAKSSLCSAAGFVAFPRHANAGLRRVNGGAFARASNILGPSSRFCLDYLPDSPVQFVDPRDLLLTQPPQYGTYCIASTVDTIRNSSRNLPSRTTHLLLAGGSPKVDTDNHSKQSTTDPPYLEVHAACVAAASVTISPGFSLISCEFPDCDRTFTLPCHYNRHKKSHTHPIQCPICGRGFETPKDVKRHHNDIHDTTKVFFCHVRGCKYERGGGGKGFPRKENWKRHLRNRHGLLADQMG</sequence>
<keyword evidence="3 8" id="KW-0863">Zinc-finger</keyword>
<evidence type="ECO:0000313" key="11">
    <source>
        <dbReference type="Proteomes" id="UP001595075"/>
    </source>
</evidence>
<evidence type="ECO:0000256" key="3">
    <source>
        <dbReference type="ARBA" id="ARBA00022771"/>
    </source>
</evidence>
<keyword evidence="5" id="KW-0805">Transcription regulation</keyword>
<dbReference type="Gene3D" id="3.30.160.60">
    <property type="entry name" value="Classic Zinc Finger"/>
    <property type="match status" value="2"/>
</dbReference>